<protein>
    <submittedName>
        <fullName evidence="2">Uncharacterized protein</fullName>
    </submittedName>
</protein>
<evidence type="ECO:0000313" key="3">
    <source>
        <dbReference type="Proteomes" id="UP000194841"/>
    </source>
</evidence>
<keyword evidence="1" id="KW-0472">Membrane</keyword>
<reference evidence="2 3" key="1">
    <citation type="submission" date="2017-02" db="EMBL/GenBank/DDBJ databases">
        <title>Pseudoalteromonas ulvae TC14 Genome.</title>
        <authorList>
            <person name="Molmeret M."/>
        </authorList>
    </citation>
    <scope>NUCLEOTIDE SEQUENCE [LARGE SCALE GENOMIC DNA]</scope>
    <source>
        <strain evidence="2">TC14</strain>
    </source>
</reference>
<accession>A0A2C9ZZH6</accession>
<keyword evidence="3" id="KW-1185">Reference proteome</keyword>
<keyword evidence="1" id="KW-1133">Transmembrane helix</keyword>
<feature type="transmembrane region" description="Helical" evidence="1">
    <location>
        <begin position="6"/>
        <end position="23"/>
    </location>
</feature>
<keyword evidence="1" id="KW-0812">Transmembrane</keyword>
<comment type="caution">
    <text evidence="2">The sequence shown here is derived from an EMBL/GenBank/DDBJ whole genome shotgun (WGS) entry which is preliminary data.</text>
</comment>
<gene>
    <name evidence="2" type="ORF">B1199_18765</name>
</gene>
<dbReference type="EMBL" id="MWPV01000007">
    <property type="protein sequence ID" value="OUL56156.1"/>
    <property type="molecule type" value="Genomic_DNA"/>
</dbReference>
<sequence>MNITYVGIAVVIVFALVYLYFRAENYRKELAIYRRKADSASKVGRQLAQQVHDFAKADFLLLKERFTRIQTGGSSNIQTLRFTSILFEAAEDVIAQTSMNDKTVIEAFKEYINQSGQYGFGDFSQFLLQESEHKQQLWQRNTLKDYLQLCKTCLLDLES</sequence>
<evidence type="ECO:0000313" key="2">
    <source>
        <dbReference type="EMBL" id="OUL56156.1"/>
    </source>
</evidence>
<evidence type="ECO:0000256" key="1">
    <source>
        <dbReference type="SAM" id="Phobius"/>
    </source>
</evidence>
<dbReference type="RefSeq" id="WP_086745670.1">
    <property type="nucleotide sequence ID" value="NZ_MWPV01000007.1"/>
</dbReference>
<name>A0A2C9ZZH6_PSEDV</name>
<dbReference type="AlphaFoldDB" id="A0A2C9ZZH6"/>
<organism evidence="2 3">
    <name type="scientific">Pseudoalteromonas ulvae</name>
    <dbReference type="NCBI Taxonomy" id="107327"/>
    <lineage>
        <taxon>Bacteria</taxon>
        <taxon>Pseudomonadati</taxon>
        <taxon>Pseudomonadota</taxon>
        <taxon>Gammaproteobacteria</taxon>
        <taxon>Alteromonadales</taxon>
        <taxon>Pseudoalteromonadaceae</taxon>
        <taxon>Pseudoalteromonas</taxon>
    </lineage>
</organism>
<dbReference type="Proteomes" id="UP000194841">
    <property type="component" value="Unassembled WGS sequence"/>
</dbReference>
<dbReference type="OrthoDB" id="6290136at2"/>
<proteinExistence type="predicted"/>